<dbReference type="CDD" id="cd00564">
    <property type="entry name" value="TMP_TenI"/>
    <property type="match status" value="1"/>
</dbReference>
<dbReference type="EMBL" id="QMPZ01000041">
    <property type="protein sequence ID" value="RLE09534.1"/>
    <property type="molecule type" value="Genomic_DNA"/>
</dbReference>
<keyword evidence="2 9" id="KW-0808">Transferase</keyword>
<dbReference type="PANTHER" id="PTHR20857">
    <property type="entry name" value="THIAMINE-PHOSPHATE PYROPHOSPHORYLASE"/>
    <property type="match status" value="1"/>
</dbReference>
<dbReference type="GO" id="GO:0009229">
    <property type="term" value="P:thiamine diphosphate biosynthetic process"/>
    <property type="evidence" value="ECO:0007669"/>
    <property type="project" value="UniProtKB-UniRule"/>
</dbReference>
<evidence type="ECO:0000259" key="12">
    <source>
        <dbReference type="Pfam" id="PF02581"/>
    </source>
</evidence>
<dbReference type="InterPro" id="IPR041397">
    <property type="entry name" value="ThiD2"/>
</dbReference>
<feature type="binding site" evidence="9">
    <location>
        <position position="226"/>
    </location>
    <ligand>
        <name>Mg(2+)</name>
        <dbReference type="ChEBI" id="CHEBI:18420"/>
    </ligand>
</feature>
<feature type="binding site" evidence="9">
    <location>
        <position position="245"/>
    </location>
    <ligand>
        <name>4-amino-2-methyl-5-(diphosphooxymethyl)pyrimidine</name>
        <dbReference type="ChEBI" id="CHEBI:57841"/>
    </ligand>
</feature>
<comment type="caution">
    <text evidence="14">The sequence shown here is derived from an EMBL/GenBank/DDBJ whole genome shotgun (WGS) entry which is preliminary data.</text>
</comment>
<dbReference type="PANTHER" id="PTHR20857:SF23">
    <property type="entry name" value="THIAMINE BIOSYNTHETIC BIFUNCTIONAL ENZYME"/>
    <property type="match status" value="1"/>
</dbReference>
<dbReference type="GO" id="GO:0004789">
    <property type="term" value="F:thiamine-phosphate diphosphorylase activity"/>
    <property type="evidence" value="ECO:0007669"/>
    <property type="project" value="UniProtKB-UniRule"/>
</dbReference>
<dbReference type="Pfam" id="PF02581">
    <property type="entry name" value="TMP-TENI"/>
    <property type="match status" value="1"/>
</dbReference>
<feature type="binding site" evidence="9">
    <location>
        <begin position="175"/>
        <end position="179"/>
    </location>
    <ligand>
        <name>4-amino-2-methyl-5-(diphosphooxymethyl)pyrimidine</name>
        <dbReference type="ChEBI" id="CHEBI:57841"/>
    </ligand>
</feature>
<comment type="pathway">
    <text evidence="1 9 11">Cofactor biosynthesis; thiamine diphosphate biosynthesis; thiamine phosphate from 4-amino-2-methyl-5-diphosphomethylpyrimidine and 4-methyl-5-(2-phosphoethyl)-thiazole: step 1/1.</text>
</comment>
<name>A0A497E5Y3_UNCAE</name>
<dbReference type="NCBIfam" id="TIGR00693">
    <property type="entry name" value="thiE"/>
    <property type="match status" value="1"/>
</dbReference>
<dbReference type="InterPro" id="IPR016229">
    <property type="entry name" value="TMP_synthase_cyanobac_bac"/>
</dbReference>
<comment type="similarity">
    <text evidence="9 10">Belongs to the thiamine-phosphate synthase family.</text>
</comment>
<reference evidence="14 15" key="1">
    <citation type="submission" date="2018-06" db="EMBL/GenBank/DDBJ databases">
        <title>Extensive metabolic versatility and redundancy in microbially diverse, dynamic hydrothermal sediments.</title>
        <authorList>
            <person name="Dombrowski N."/>
            <person name="Teske A."/>
            <person name="Baker B.J."/>
        </authorList>
    </citation>
    <scope>NUCLEOTIDE SEQUENCE [LARGE SCALE GENOMIC DNA]</scope>
    <source>
        <strain evidence="14">B47_G16</strain>
    </source>
</reference>
<keyword evidence="5 9" id="KW-0784">Thiamine biosynthesis</keyword>
<evidence type="ECO:0000256" key="2">
    <source>
        <dbReference type="ARBA" id="ARBA00022679"/>
    </source>
</evidence>
<comment type="cofactor">
    <cofactor evidence="9">
        <name>Mg(2+)</name>
        <dbReference type="ChEBI" id="CHEBI:18420"/>
    </cofactor>
    <text evidence="9">Binds 1 Mg(2+) ion per subunit.</text>
</comment>
<dbReference type="Pfam" id="PF17792">
    <property type="entry name" value="ThiD2"/>
    <property type="match status" value="1"/>
</dbReference>
<feature type="binding site" evidence="9">
    <location>
        <begin position="322"/>
        <end position="323"/>
    </location>
    <ligand>
        <name>2-[(2R,5Z)-2-carboxy-4-methylthiazol-5(2H)-ylidene]ethyl phosphate</name>
        <dbReference type="ChEBI" id="CHEBI:62899"/>
    </ligand>
</feature>
<dbReference type="Gene3D" id="3.20.20.70">
    <property type="entry name" value="Aldolase class I"/>
    <property type="match status" value="1"/>
</dbReference>
<organism evidence="14 15">
    <name type="scientific">Aerophobetes bacterium</name>
    <dbReference type="NCBI Taxonomy" id="2030807"/>
    <lineage>
        <taxon>Bacteria</taxon>
        <taxon>Candidatus Aerophobota</taxon>
    </lineage>
</organism>
<sequence>MRQEQIYRIIDVNLDRVSEGLRVIEDGVRFILNDSQLAHRARQMRHSLIKMREKIPELGPEGLLKYRDSRKDVGASFKEEKRKNVRELIRANFKRVEEAERSLEEFSKLLDVPSLEMKFKEIRFQTYTLEKETEIAFAKTIPDLSLYVIADSNLLGKEFEEKIRKVISGGATVIQVREKASSTLSFLNRAIKMRKIIGKRALFIVNDRVDIAVASGADGVHLGQEDLPIAFARKIMGEDKIIGISTHSIEQAQKAEKEGADYVAVGPIFSTQTKPNSGPPKGVEIISEVKRKVNIPVVAIGGINRENVGEVIRAGADGVAVISAVFKEKDVGSATCQLYEKIQEARRKKIEQDAIHSDQEC</sequence>
<dbReference type="GO" id="GO:0009228">
    <property type="term" value="P:thiamine biosynthetic process"/>
    <property type="evidence" value="ECO:0007669"/>
    <property type="project" value="UniProtKB-KW"/>
</dbReference>
<dbReference type="InterPro" id="IPR022998">
    <property type="entry name" value="ThiamineP_synth_TenI"/>
</dbReference>
<dbReference type="GO" id="GO:0000287">
    <property type="term" value="F:magnesium ion binding"/>
    <property type="evidence" value="ECO:0007669"/>
    <property type="project" value="UniProtKB-UniRule"/>
</dbReference>
<comment type="catalytic activity">
    <reaction evidence="8 9 10">
        <text>2-[(2R,5Z)-2-carboxy-4-methylthiazol-5(2H)-ylidene]ethyl phosphate + 4-amino-2-methyl-5-(diphosphooxymethyl)pyrimidine + 2 H(+) = thiamine phosphate + CO2 + diphosphate</text>
        <dbReference type="Rhea" id="RHEA:47844"/>
        <dbReference type="ChEBI" id="CHEBI:15378"/>
        <dbReference type="ChEBI" id="CHEBI:16526"/>
        <dbReference type="ChEBI" id="CHEBI:33019"/>
        <dbReference type="ChEBI" id="CHEBI:37575"/>
        <dbReference type="ChEBI" id="CHEBI:57841"/>
        <dbReference type="ChEBI" id="CHEBI:62899"/>
        <dbReference type="EC" id="2.5.1.3"/>
    </reaction>
</comment>
<evidence type="ECO:0000256" key="4">
    <source>
        <dbReference type="ARBA" id="ARBA00022842"/>
    </source>
</evidence>
<evidence type="ECO:0000313" key="15">
    <source>
        <dbReference type="Proteomes" id="UP000279422"/>
    </source>
</evidence>
<dbReference type="PIRSF" id="PIRSF000512">
    <property type="entry name" value="TMP_PPase_Cyanobac_prd"/>
    <property type="match status" value="1"/>
</dbReference>
<comment type="function">
    <text evidence="9">Condenses 4-methyl-5-(beta-hydroxyethyl)thiazole monophosphate (THZ-P) and 2-methyl-4-amino-5-hydroxymethyl pyrimidine pyrophosphate (HMP-PP) to form thiamine monophosphate (TMP).</text>
</comment>
<feature type="domain" description="Thiamine phosphate synthase/TenI" evidence="12">
    <location>
        <begin position="146"/>
        <end position="325"/>
    </location>
</feature>
<keyword evidence="4 9" id="KW-0460">Magnesium</keyword>
<feature type="binding site" evidence="9">
    <location>
        <position position="302"/>
    </location>
    <ligand>
        <name>2-[(2R,5Z)-2-carboxy-4-methylthiazol-5(2H)-ylidene]ethyl phosphate</name>
        <dbReference type="ChEBI" id="CHEBI:62899"/>
    </ligand>
</feature>
<feature type="binding site" evidence="9">
    <location>
        <position position="274"/>
    </location>
    <ligand>
        <name>4-amino-2-methyl-5-(diphosphooxymethyl)pyrimidine</name>
        <dbReference type="ChEBI" id="CHEBI:57841"/>
    </ligand>
</feature>
<evidence type="ECO:0000313" key="14">
    <source>
        <dbReference type="EMBL" id="RLE09534.1"/>
    </source>
</evidence>
<evidence type="ECO:0000256" key="1">
    <source>
        <dbReference type="ARBA" id="ARBA00005165"/>
    </source>
</evidence>
<gene>
    <name evidence="9" type="primary">thiE</name>
    <name evidence="14" type="ORF">DRJ00_03950</name>
</gene>
<comment type="catalytic activity">
    <reaction evidence="7 9 10">
        <text>2-(2-carboxy-4-methylthiazol-5-yl)ethyl phosphate + 4-amino-2-methyl-5-(diphosphooxymethyl)pyrimidine + 2 H(+) = thiamine phosphate + CO2 + diphosphate</text>
        <dbReference type="Rhea" id="RHEA:47848"/>
        <dbReference type="ChEBI" id="CHEBI:15378"/>
        <dbReference type="ChEBI" id="CHEBI:16526"/>
        <dbReference type="ChEBI" id="CHEBI:33019"/>
        <dbReference type="ChEBI" id="CHEBI:37575"/>
        <dbReference type="ChEBI" id="CHEBI:57841"/>
        <dbReference type="ChEBI" id="CHEBI:62890"/>
        <dbReference type="EC" id="2.5.1.3"/>
    </reaction>
</comment>
<comment type="catalytic activity">
    <reaction evidence="6 9 10">
        <text>4-methyl-5-(2-phosphooxyethyl)-thiazole + 4-amino-2-methyl-5-(diphosphooxymethyl)pyrimidine + H(+) = thiamine phosphate + diphosphate</text>
        <dbReference type="Rhea" id="RHEA:22328"/>
        <dbReference type="ChEBI" id="CHEBI:15378"/>
        <dbReference type="ChEBI" id="CHEBI:33019"/>
        <dbReference type="ChEBI" id="CHEBI:37575"/>
        <dbReference type="ChEBI" id="CHEBI:57841"/>
        <dbReference type="ChEBI" id="CHEBI:58296"/>
        <dbReference type="EC" id="2.5.1.3"/>
    </reaction>
</comment>
<dbReference type="HAMAP" id="MF_00097">
    <property type="entry name" value="TMP_synthase"/>
    <property type="match status" value="1"/>
</dbReference>
<evidence type="ECO:0000256" key="9">
    <source>
        <dbReference type="HAMAP-Rule" id="MF_00097"/>
    </source>
</evidence>
<evidence type="ECO:0000256" key="7">
    <source>
        <dbReference type="ARBA" id="ARBA00047851"/>
    </source>
</evidence>
<evidence type="ECO:0000256" key="3">
    <source>
        <dbReference type="ARBA" id="ARBA00022723"/>
    </source>
</evidence>
<evidence type="ECO:0000259" key="13">
    <source>
        <dbReference type="Pfam" id="PF17792"/>
    </source>
</evidence>
<evidence type="ECO:0000256" key="8">
    <source>
        <dbReference type="ARBA" id="ARBA00047883"/>
    </source>
</evidence>
<dbReference type="FunFam" id="3.20.20.70:FF:000096">
    <property type="entry name" value="Thiamine-phosphate synthase"/>
    <property type="match status" value="1"/>
</dbReference>
<dbReference type="InterPro" id="IPR034291">
    <property type="entry name" value="TMP_synthase"/>
</dbReference>
<dbReference type="UniPathway" id="UPA00060">
    <property type="reaction ID" value="UER00141"/>
</dbReference>
<evidence type="ECO:0000256" key="6">
    <source>
        <dbReference type="ARBA" id="ARBA00047334"/>
    </source>
</evidence>
<dbReference type="EC" id="2.5.1.3" evidence="9"/>
<feature type="binding site" evidence="9">
    <location>
        <position position="206"/>
    </location>
    <ligand>
        <name>4-amino-2-methyl-5-(diphosphooxymethyl)pyrimidine</name>
        <dbReference type="ChEBI" id="CHEBI:57841"/>
    </ligand>
</feature>
<evidence type="ECO:0000256" key="10">
    <source>
        <dbReference type="RuleBase" id="RU003826"/>
    </source>
</evidence>
<evidence type="ECO:0000256" key="5">
    <source>
        <dbReference type="ARBA" id="ARBA00022977"/>
    </source>
</evidence>
<dbReference type="NCBIfam" id="NF002727">
    <property type="entry name" value="PRK02615.1"/>
    <property type="match status" value="1"/>
</dbReference>
<feature type="domain" description="ThiD2" evidence="13">
    <location>
        <begin position="8"/>
        <end position="132"/>
    </location>
</feature>
<dbReference type="GO" id="GO:0005737">
    <property type="term" value="C:cytoplasm"/>
    <property type="evidence" value="ECO:0007669"/>
    <property type="project" value="TreeGrafter"/>
</dbReference>
<evidence type="ECO:0000256" key="11">
    <source>
        <dbReference type="RuleBase" id="RU004253"/>
    </source>
</evidence>
<proteinExistence type="inferred from homology"/>
<feature type="binding site" evidence="9">
    <location>
        <position position="207"/>
    </location>
    <ligand>
        <name>Mg(2+)</name>
        <dbReference type="ChEBI" id="CHEBI:18420"/>
    </ligand>
</feature>
<dbReference type="Proteomes" id="UP000279422">
    <property type="component" value="Unassembled WGS sequence"/>
</dbReference>
<dbReference type="InterPro" id="IPR013785">
    <property type="entry name" value="Aldolase_TIM"/>
</dbReference>
<dbReference type="AlphaFoldDB" id="A0A497E5Y3"/>
<feature type="binding site" evidence="9">
    <location>
        <begin position="271"/>
        <end position="273"/>
    </location>
    <ligand>
        <name>2-[(2R,5Z)-2-carboxy-4-methylthiazol-5(2H)-ylidene]ethyl phosphate</name>
        <dbReference type="ChEBI" id="CHEBI:62899"/>
    </ligand>
</feature>
<keyword evidence="3 9" id="KW-0479">Metal-binding</keyword>
<dbReference type="InterPro" id="IPR036206">
    <property type="entry name" value="ThiamineP_synth_sf"/>
</dbReference>
<dbReference type="SUPFAM" id="SSF51391">
    <property type="entry name" value="Thiamin phosphate synthase"/>
    <property type="match status" value="1"/>
</dbReference>
<protein>
    <recommendedName>
        <fullName evidence="9">Thiamine-phosphate synthase</fullName>
        <shortName evidence="9">TP synthase</shortName>
        <shortName evidence="9">TPS</shortName>
        <ecNumber evidence="9">2.5.1.3</ecNumber>
    </recommendedName>
    <alternativeName>
        <fullName evidence="9">Thiamine-phosphate pyrophosphorylase</fullName>
        <shortName evidence="9">TMP pyrophosphorylase</shortName>
        <shortName evidence="9">TMP-PPase</shortName>
    </alternativeName>
</protein>
<accession>A0A497E5Y3</accession>